<organism evidence="1 2">
    <name type="scientific">Dentiscutata heterogama</name>
    <dbReference type="NCBI Taxonomy" id="1316150"/>
    <lineage>
        <taxon>Eukaryota</taxon>
        <taxon>Fungi</taxon>
        <taxon>Fungi incertae sedis</taxon>
        <taxon>Mucoromycota</taxon>
        <taxon>Glomeromycotina</taxon>
        <taxon>Glomeromycetes</taxon>
        <taxon>Diversisporales</taxon>
        <taxon>Gigasporaceae</taxon>
        <taxon>Dentiscutata</taxon>
    </lineage>
</organism>
<sequence length="69" mass="8256">MDKCLIDQQIQNSQMFEDLRDDHNLAMTMLRSEEEEILSLQKQIKELKSKKEYWKKIVAEANRLTTTAR</sequence>
<evidence type="ECO:0000313" key="1">
    <source>
        <dbReference type="EMBL" id="CAG8539714.1"/>
    </source>
</evidence>
<accession>A0ACA9LND2</accession>
<protein>
    <submittedName>
        <fullName evidence="1">1069_t:CDS:1</fullName>
    </submittedName>
</protein>
<evidence type="ECO:0000313" key="2">
    <source>
        <dbReference type="Proteomes" id="UP000789702"/>
    </source>
</evidence>
<dbReference type="Proteomes" id="UP000789702">
    <property type="component" value="Unassembled WGS sequence"/>
</dbReference>
<dbReference type="EMBL" id="CAJVPU010004905">
    <property type="protein sequence ID" value="CAG8539714.1"/>
    <property type="molecule type" value="Genomic_DNA"/>
</dbReference>
<keyword evidence="2" id="KW-1185">Reference proteome</keyword>
<name>A0ACA9LND2_9GLOM</name>
<comment type="caution">
    <text evidence="1">The sequence shown here is derived from an EMBL/GenBank/DDBJ whole genome shotgun (WGS) entry which is preliminary data.</text>
</comment>
<proteinExistence type="predicted"/>
<reference evidence="1" key="1">
    <citation type="submission" date="2021-06" db="EMBL/GenBank/DDBJ databases">
        <authorList>
            <person name="Kallberg Y."/>
            <person name="Tangrot J."/>
            <person name="Rosling A."/>
        </authorList>
    </citation>
    <scope>NUCLEOTIDE SEQUENCE</scope>
    <source>
        <strain evidence="1">IL203A</strain>
    </source>
</reference>
<gene>
    <name evidence="1" type="ORF">DHETER_LOCUS4750</name>
</gene>